<dbReference type="InterPro" id="IPR018274">
    <property type="entry name" value="PEP_util_AS"/>
</dbReference>
<dbReference type="GO" id="GO:0005524">
    <property type="term" value="F:ATP binding"/>
    <property type="evidence" value="ECO:0007669"/>
    <property type="project" value="UniProtKB-KW"/>
</dbReference>
<reference evidence="5 6" key="1">
    <citation type="journal article" date="2015" name="Nature">
        <title>rRNA introns, odd ribosomes, and small enigmatic genomes across a large radiation of phyla.</title>
        <authorList>
            <person name="Brown C.T."/>
            <person name="Hug L.A."/>
            <person name="Thomas B.C."/>
            <person name="Sharon I."/>
            <person name="Castelle C.J."/>
            <person name="Singh A."/>
            <person name="Wilkins M.J."/>
            <person name="Williams K.H."/>
            <person name="Banfield J.F."/>
        </authorList>
    </citation>
    <scope>NUCLEOTIDE SEQUENCE [LARGE SCALE GENOMIC DNA]</scope>
</reference>
<dbReference type="InterPro" id="IPR008279">
    <property type="entry name" value="PEP-util_enz_mobile_dom"/>
</dbReference>
<dbReference type="SUPFAM" id="SSF52009">
    <property type="entry name" value="Phosphohistidine domain"/>
    <property type="match status" value="1"/>
</dbReference>
<feature type="non-terminal residue" evidence="5">
    <location>
        <position position="1"/>
    </location>
</feature>
<gene>
    <name evidence="5" type="ORF">UV02_C0024G0001</name>
</gene>
<evidence type="ECO:0000313" key="6">
    <source>
        <dbReference type="Proteomes" id="UP000034516"/>
    </source>
</evidence>
<accession>A0A0G0YYK6</accession>
<organism evidence="5 6">
    <name type="scientific">Candidatus Kuenenbacteria bacterium GW2011_GWA2_42_15</name>
    <dbReference type="NCBI Taxonomy" id="1618677"/>
    <lineage>
        <taxon>Bacteria</taxon>
        <taxon>Candidatus Kueneniibacteriota</taxon>
    </lineage>
</organism>
<evidence type="ECO:0000256" key="3">
    <source>
        <dbReference type="ARBA" id="ARBA00022840"/>
    </source>
</evidence>
<dbReference type="Pfam" id="PF00391">
    <property type="entry name" value="PEP-utilizers"/>
    <property type="match status" value="1"/>
</dbReference>
<name>A0A0G0YYK6_9BACT</name>
<evidence type="ECO:0000313" key="5">
    <source>
        <dbReference type="EMBL" id="KKS41629.1"/>
    </source>
</evidence>
<dbReference type="InterPro" id="IPR036637">
    <property type="entry name" value="Phosphohistidine_dom_sf"/>
</dbReference>
<dbReference type="PROSITE" id="PS00370">
    <property type="entry name" value="PEP_ENZYMES_PHOS_SITE"/>
    <property type="match status" value="1"/>
</dbReference>
<proteinExistence type="inferred from homology"/>
<dbReference type="PANTHER" id="PTHR43030">
    <property type="entry name" value="PHOSPHOENOLPYRUVATE SYNTHASE"/>
    <property type="match status" value="1"/>
</dbReference>
<evidence type="ECO:0000256" key="2">
    <source>
        <dbReference type="ARBA" id="ARBA00022741"/>
    </source>
</evidence>
<feature type="domain" description="PEP-utilising enzyme mobile" evidence="4">
    <location>
        <begin position="65"/>
        <end position="136"/>
    </location>
</feature>
<dbReference type="GO" id="GO:0008986">
    <property type="term" value="F:pyruvate, water dikinase activity"/>
    <property type="evidence" value="ECO:0007669"/>
    <property type="project" value="InterPro"/>
</dbReference>
<sequence length="142" mass="15807">RNKIYAVYYTPRGETEFYGQAALAIYNTWLKTIKSAQIKGIVASAPVKKLTGRVSVIMDVHREKFQPNTILVTSMTRPEFMPLMRRAKAVITDEGGVTCHAAIISRELGIPCIIGTKNATQMLKNGDKIELDLQSGIIKIIR</sequence>
<dbReference type="InterPro" id="IPR006319">
    <property type="entry name" value="PEP_synth"/>
</dbReference>
<dbReference type="PANTHER" id="PTHR43030:SF1">
    <property type="entry name" value="PHOSPHOENOLPYRUVATE SYNTHASE"/>
    <property type="match status" value="1"/>
</dbReference>
<keyword evidence="2" id="KW-0547">Nucleotide-binding</keyword>
<evidence type="ECO:0000256" key="1">
    <source>
        <dbReference type="ARBA" id="ARBA00007837"/>
    </source>
</evidence>
<comment type="caution">
    <text evidence="5">The sequence shown here is derived from an EMBL/GenBank/DDBJ whole genome shotgun (WGS) entry which is preliminary data.</text>
</comment>
<dbReference type="EMBL" id="LCCW01000024">
    <property type="protein sequence ID" value="KKS41629.1"/>
    <property type="molecule type" value="Genomic_DNA"/>
</dbReference>
<dbReference type="AlphaFoldDB" id="A0A0G0YYK6"/>
<evidence type="ECO:0000259" key="4">
    <source>
        <dbReference type="Pfam" id="PF00391"/>
    </source>
</evidence>
<comment type="similarity">
    <text evidence="1">Belongs to the PEP-utilizing enzyme family.</text>
</comment>
<protein>
    <submittedName>
        <fullName evidence="5">Phosphoenolpyruvate synthase</fullName>
    </submittedName>
</protein>
<dbReference type="PATRIC" id="fig|1618677.3.peg.451"/>
<keyword evidence="3" id="KW-0067">ATP-binding</keyword>
<keyword evidence="5" id="KW-0670">Pyruvate</keyword>
<dbReference type="Gene3D" id="3.50.30.10">
    <property type="entry name" value="Phosphohistidine domain"/>
    <property type="match status" value="1"/>
</dbReference>
<dbReference type="Proteomes" id="UP000034516">
    <property type="component" value="Unassembled WGS sequence"/>
</dbReference>